<evidence type="ECO:0000256" key="2">
    <source>
        <dbReference type="ARBA" id="ARBA00005466"/>
    </source>
</evidence>
<evidence type="ECO:0000313" key="8">
    <source>
        <dbReference type="Proteomes" id="UP000218598"/>
    </source>
</evidence>
<comment type="cofactor">
    <cofactor evidence="1">
        <name>FAD</name>
        <dbReference type="ChEBI" id="CHEBI:57692"/>
    </cofactor>
</comment>
<evidence type="ECO:0000256" key="1">
    <source>
        <dbReference type="ARBA" id="ARBA00001974"/>
    </source>
</evidence>
<dbReference type="Gene3D" id="3.30.465.10">
    <property type="match status" value="1"/>
</dbReference>
<evidence type="ECO:0000256" key="3">
    <source>
        <dbReference type="ARBA" id="ARBA00022630"/>
    </source>
</evidence>
<name>A0A2A3YFC5_9MICO</name>
<dbReference type="GO" id="GO:0071949">
    <property type="term" value="F:FAD binding"/>
    <property type="evidence" value="ECO:0007669"/>
    <property type="project" value="InterPro"/>
</dbReference>
<dbReference type="InterPro" id="IPR016169">
    <property type="entry name" value="FAD-bd_PCMH_sub2"/>
</dbReference>
<dbReference type="PANTHER" id="PTHR42973">
    <property type="entry name" value="BINDING OXIDOREDUCTASE, PUTATIVE (AFU_ORTHOLOGUE AFUA_1G17690)-RELATED"/>
    <property type="match status" value="1"/>
</dbReference>
<dbReference type="OrthoDB" id="9775082at2"/>
<dbReference type="InterPro" id="IPR006094">
    <property type="entry name" value="Oxid_FAD_bind_N"/>
</dbReference>
<evidence type="ECO:0000256" key="4">
    <source>
        <dbReference type="ARBA" id="ARBA00022827"/>
    </source>
</evidence>
<evidence type="ECO:0000259" key="6">
    <source>
        <dbReference type="PROSITE" id="PS51387"/>
    </source>
</evidence>
<dbReference type="InterPro" id="IPR006311">
    <property type="entry name" value="TAT_signal"/>
</dbReference>
<dbReference type="Gene3D" id="3.30.43.10">
    <property type="entry name" value="Uridine Diphospho-n-acetylenolpyruvylglucosamine Reductase, domain 2"/>
    <property type="match status" value="1"/>
</dbReference>
<dbReference type="RefSeq" id="WP_096197579.1">
    <property type="nucleotide sequence ID" value="NZ_JBQQIN010000001.1"/>
</dbReference>
<dbReference type="InterPro" id="IPR050416">
    <property type="entry name" value="FAD-linked_Oxidoreductase"/>
</dbReference>
<comment type="similarity">
    <text evidence="2">Belongs to the oxygen-dependent FAD-linked oxidoreductase family.</text>
</comment>
<sequence length="496" mass="52413">MTTNEITTNESHATTTTLGRRTLLRAGGVLGAGGITGAAAMHSSPAHGEGPPAQWLRPGDPGYEEALTRFNVSVTHRPEAVVVAHQAQHVQHAVRYAGRHELPVAVMATGHQASVPFDPGIVVSTAAMDDVRVDPRSGSARVGPGVRWGDLAERASDHGLAGLAGSSTSVGVVGYTLGGGLSPALGRRHGYAADHVSRMQIVTADGELREVSPEREPDLFWAARGGKGNFGIVTSMDFGLFPVRTLYAGALMFAAEAAEDVLPAWRDWAAQSPEEVTTSAAFVQVPPDAPLPDPVRGQLVVSLRVSYVGDPADGKRLVDPLREVAPALVDSVAEIPFTDWGGIHNDPEGPLPAYERTTLLADLPDEALQAIINLAGAGSKSPMSLVEVRQLGGALAREPDGGNAVGHREAAFTFFTIGVAPPEQVEDVRAYGARLIGSMEAWSTGGSYVNFMSSDEADPEAVRRAYIPETYKRLASIKSRLDSENMFRLTHNIPPA</sequence>
<feature type="domain" description="FAD-binding PCMH-type" evidence="6">
    <location>
        <begin position="74"/>
        <end position="243"/>
    </location>
</feature>
<organism evidence="7 8">
    <name type="scientific">Brachybacterium alimentarium</name>
    <dbReference type="NCBI Taxonomy" id="47845"/>
    <lineage>
        <taxon>Bacteria</taxon>
        <taxon>Bacillati</taxon>
        <taxon>Actinomycetota</taxon>
        <taxon>Actinomycetes</taxon>
        <taxon>Micrococcales</taxon>
        <taxon>Dermabacteraceae</taxon>
        <taxon>Brachybacterium</taxon>
    </lineage>
</organism>
<dbReference type="AlphaFoldDB" id="A0A2A3YFC5"/>
<proteinExistence type="inferred from homology"/>
<dbReference type="InterPro" id="IPR016167">
    <property type="entry name" value="FAD-bd_PCMH_sub1"/>
</dbReference>
<keyword evidence="5" id="KW-0560">Oxidoreductase</keyword>
<protein>
    <submittedName>
        <fullName evidence="7">FAD-linked oxidoreductase</fullName>
    </submittedName>
</protein>
<dbReference type="SUPFAM" id="SSF56176">
    <property type="entry name" value="FAD-binding/transporter-associated domain-like"/>
    <property type="match status" value="1"/>
</dbReference>
<dbReference type="InterPro" id="IPR012951">
    <property type="entry name" value="BBE"/>
</dbReference>
<dbReference type="Pfam" id="PF08031">
    <property type="entry name" value="BBE"/>
    <property type="match status" value="1"/>
</dbReference>
<evidence type="ECO:0000313" key="7">
    <source>
        <dbReference type="EMBL" id="PCC38472.1"/>
    </source>
</evidence>
<keyword evidence="4" id="KW-0274">FAD</keyword>
<dbReference type="EMBL" id="NRGR01000023">
    <property type="protein sequence ID" value="PCC38472.1"/>
    <property type="molecule type" value="Genomic_DNA"/>
</dbReference>
<dbReference type="PROSITE" id="PS51387">
    <property type="entry name" value="FAD_PCMH"/>
    <property type="match status" value="1"/>
</dbReference>
<dbReference type="PROSITE" id="PS51318">
    <property type="entry name" value="TAT"/>
    <property type="match status" value="1"/>
</dbReference>
<comment type="caution">
    <text evidence="7">The sequence shown here is derived from an EMBL/GenBank/DDBJ whole genome shotgun (WGS) entry which is preliminary data.</text>
</comment>
<dbReference type="Pfam" id="PF01565">
    <property type="entry name" value="FAD_binding_4"/>
    <property type="match status" value="1"/>
</dbReference>
<keyword evidence="8" id="KW-1185">Reference proteome</keyword>
<dbReference type="InterPro" id="IPR016166">
    <property type="entry name" value="FAD-bd_PCMH"/>
</dbReference>
<dbReference type="GO" id="GO:0016491">
    <property type="term" value="F:oxidoreductase activity"/>
    <property type="evidence" value="ECO:0007669"/>
    <property type="project" value="UniProtKB-KW"/>
</dbReference>
<dbReference type="Gene3D" id="3.40.462.20">
    <property type="match status" value="1"/>
</dbReference>
<dbReference type="PANTHER" id="PTHR42973:SF39">
    <property type="entry name" value="FAD-BINDING PCMH-TYPE DOMAIN-CONTAINING PROTEIN"/>
    <property type="match status" value="1"/>
</dbReference>
<keyword evidence="3" id="KW-0285">Flavoprotein</keyword>
<gene>
    <name evidence="7" type="ORF">CIK66_14305</name>
</gene>
<reference evidence="7 8" key="1">
    <citation type="journal article" date="2017" name="Elife">
        <title>Extensive horizontal gene transfer in cheese-associated bacteria.</title>
        <authorList>
            <person name="Bonham K.S."/>
            <person name="Wolfe B.E."/>
            <person name="Dutton R.J."/>
        </authorList>
    </citation>
    <scope>NUCLEOTIDE SEQUENCE [LARGE SCALE GENOMIC DNA]</scope>
    <source>
        <strain evidence="7 8">341_9</strain>
    </source>
</reference>
<dbReference type="Proteomes" id="UP000218598">
    <property type="component" value="Unassembled WGS sequence"/>
</dbReference>
<evidence type="ECO:0000256" key="5">
    <source>
        <dbReference type="ARBA" id="ARBA00023002"/>
    </source>
</evidence>
<accession>A0A2A3YFC5</accession>
<dbReference type="InterPro" id="IPR036318">
    <property type="entry name" value="FAD-bd_PCMH-like_sf"/>
</dbReference>